<sequence length="336" mass="38198">MQLTKLNGVQKAAILLIALGSDLSSRVLKQDFQQSEIEQLTHEISNMIKIPVEVRNAVLDEFMELQKARDYLMHGGLNYAKELLEKAVGHTKATEILNKLTIDMKAIPFSSLRKTDPKQIYNFIREEHPQTIALILAHLTPEQSAVILGMLPQELQSEISRRIAIIDRFTPDIVRDVEFLLERKLSSVVQQDQTVVGGVQSLVDILNRVGRSAEKVILEGLEREDPVLAEEVKRRMFVFEDLIQLPDNFIQRVLKEVNSKDLVLAMRGANEEVNSRIYKNMSKRAAEMIKEEMEVMGPVRLKEVEKAQQKIVTIIRKLDESGEIIISRGGEDVIIV</sequence>
<accession>A0A4Y7RQ63</accession>
<organism evidence="13 14">
    <name type="scientific">Pelotomaculum propionicicum</name>
    <dbReference type="NCBI Taxonomy" id="258475"/>
    <lineage>
        <taxon>Bacteria</taxon>
        <taxon>Bacillati</taxon>
        <taxon>Bacillota</taxon>
        <taxon>Clostridia</taxon>
        <taxon>Eubacteriales</taxon>
        <taxon>Desulfotomaculaceae</taxon>
        <taxon>Pelotomaculum</taxon>
    </lineage>
</organism>
<proteinExistence type="inferred from homology"/>
<dbReference type="Pfam" id="PF14842">
    <property type="entry name" value="FliG_N"/>
    <property type="match status" value="1"/>
</dbReference>
<dbReference type="PRINTS" id="PR00954">
    <property type="entry name" value="FLGMOTORFLIG"/>
</dbReference>
<dbReference type="GO" id="GO:0071973">
    <property type="term" value="P:bacterial-type flagellum-dependent cell motility"/>
    <property type="evidence" value="ECO:0007669"/>
    <property type="project" value="InterPro"/>
</dbReference>
<dbReference type="OrthoDB" id="9780302at2"/>
<dbReference type="InterPro" id="IPR023087">
    <property type="entry name" value="Flg_Motor_Flig_C"/>
</dbReference>
<dbReference type="Proteomes" id="UP000297597">
    <property type="component" value="Unassembled WGS sequence"/>
</dbReference>
<reference evidence="13 14" key="1">
    <citation type="journal article" date="2018" name="Environ. Microbiol.">
        <title>Novel energy conservation strategies and behaviour of Pelotomaculum schinkii driving syntrophic propionate catabolism.</title>
        <authorList>
            <person name="Hidalgo-Ahumada C.A.P."/>
            <person name="Nobu M.K."/>
            <person name="Narihiro T."/>
            <person name="Tamaki H."/>
            <person name="Liu W.T."/>
            <person name="Kamagata Y."/>
            <person name="Stams A.J.M."/>
            <person name="Imachi H."/>
            <person name="Sousa D.Z."/>
        </authorList>
    </citation>
    <scope>NUCLEOTIDE SEQUENCE [LARGE SCALE GENOMIC DNA]</scope>
    <source>
        <strain evidence="13 14">MGP</strain>
    </source>
</reference>
<evidence type="ECO:0000256" key="7">
    <source>
        <dbReference type="ARBA" id="ARBA00022779"/>
    </source>
</evidence>
<feature type="domain" description="Flagellar motor switch protein FliG N-terminal" evidence="12">
    <location>
        <begin position="5"/>
        <end position="109"/>
    </location>
</feature>
<keyword evidence="7" id="KW-0283">Flagellar rotation</keyword>
<dbReference type="Pfam" id="PF01706">
    <property type="entry name" value="FliG_C"/>
    <property type="match status" value="1"/>
</dbReference>
<dbReference type="GO" id="GO:0005886">
    <property type="term" value="C:plasma membrane"/>
    <property type="evidence" value="ECO:0007669"/>
    <property type="project" value="UniProtKB-SubCell"/>
</dbReference>
<comment type="subcellular location">
    <subcellularLocation>
        <location evidence="1">Bacterial flagellum basal body</location>
    </subcellularLocation>
    <subcellularLocation>
        <location evidence="2">Cell membrane</location>
        <topology evidence="2">Peripheral membrane protein</topology>
        <orientation evidence="2">Cytoplasmic side</orientation>
    </subcellularLocation>
</comment>
<keyword evidence="13" id="KW-0282">Flagellum</keyword>
<evidence type="ECO:0000259" key="10">
    <source>
        <dbReference type="Pfam" id="PF01706"/>
    </source>
</evidence>
<name>A0A4Y7RQ63_9FIRM</name>
<dbReference type="GO" id="GO:0006935">
    <property type="term" value="P:chemotaxis"/>
    <property type="evidence" value="ECO:0007669"/>
    <property type="project" value="UniProtKB-KW"/>
</dbReference>
<keyword evidence="9" id="KW-0975">Bacterial flagellum</keyword>
<dbReference type="InterPro" id="IPR028263">
    <property type="entry name" value="FliG_N"/>
</dbReference>
<keyword evidence="14" id="KW-1185">Reference proteome</keyword>
<dbReference type="AlphaFoldDB" id="A0A4Y7RQ63"/>
<dbReference type="Gene3D" id="1.10.220.30">
    <property type="match status" value="3"/>
</dbReference>
<dbReference type="FunFam" id="1.10.220.30:FF:000001">
    <property type="entry name" value="Flagellar motor switch protein FliG"/>
    <property type="match status" value="1"/>
</dbReference>
<dbReference type="SUPFAM" id="SSF48029">
    <property type="entry name" value="FliG"/>
    <property type="match status" value="2"/>
</dbReference>
<keyword evidence="13" id="KW-0969">Cilium</keyword>
<dbReference type="GO" id="GO:0003774">
    <property type="term" value="F:cytoskeletal motor activity"/>
    <property type="evidence" value="ECO:0007669"/>
    <property type="project" value="InterPro"/>
</dbReference>
<evidence type="ECO:0000256" key="3">
    <source>
        <dbReference type="ARBA" id="ARBA00010299"/>
    </source>
</evidence>
<keyword evidence="8" id="KW-0472">Membrane</keyword>
<evidence type="ECO:0000256" key="5">
    <source>
        <dbReference type="ARBA" id="ARBA00022475"/>
    </source>
</evidence>
<keyword evidence="6" id="KW-0145">Chemotaxis</keyword>
<dbReference type="EMBL" id="QFFZ01000017">
    <property type="protein sequence ID" value="TEB11158.1"/>
    <property type="molecule type" value="Genomic_DNA"/>
</dbReference>
<evidence type="ECO:0000256" key="8">
    <source>
        <dbReference type="ARBA" id="ARBA00023136"/>
    </source>
</evidence>
<dbReference type="InterPro" id="IPR000090">
    <property type="entry name" value="Flg_Motor_Flig"/>
</dbReference>
<comment type="caution">
    <text evidence="13">The sequence shown here is derived from an EMBL/GenBank/DDBJ whole genome shotgun (WGS) entry which is preliminary data.</text>
</comment>
<feature type="domain" description="Flagellar motor switch protein FliG C-terminal" evidence="10">
    <location>
        <begin position="220"/>
        <end position="326"/>
    </location>
</feature>
<evidence type="ECO:0000256" key="9">
    <source>
        <dbReference type="ARBA" id="ARBA00023143"/>
    </source>
</evidence>
<keyword evidence="13" id="KW-0966">Cell projection</keyword>
<gene>
    <name evidence="13" type="primary">fliG</name>
    <name evidence="13" type="ORF">Pmgp_01854</name>
</gene>
<evidence type="ECO:0000256" key="1">
    <source>
        <dbReference type="ARBA" id="ARBA00004117"/>
    </source>
</evidence>
<dbReference type="InterPro" id="IPR032779">
    <property type="entry name" value="FliG_M"/>
</dbReference>
<protein>
    <recommendedName>
        <fullName evidence="4">Flagellar motor switch protein FliG</fullName>
    </recommendedName>
</protein>
<evidence type="ECO:0000256" key="6">
    <source>
        <dbReference type="ARBA" id="ARBA00022500"/>
    </source>
</evidence>
<comment type="similarity">
    <text evidence="3">Belongs to the FliG family.</text>
</comment>
<dbReference type="GO" id="GO:0009425">
    <property type="term" value="C:bacterial-type flagellum basal body"/>
    <property type="evidence" value="ECO:0007669"/>
    <property type="project" value="UniProtKB-SubCell"/>
</dbReference>
<dbReference type="PIRSF" id="PIRSF003161">
    <property type="entry name" value="FliG"/>
    <property type="match status" value="1"/>
</dbReference>
<evidence type="ECO:0000313" key="13">
    <source>
        <dbReference type="EMBL" id="TEB11158.1"/>
    </source>
</evidence>
<dbReference type="NCBIfam" id="TIGR00207">
    <property type="entry name" value="fliG"/>
    <property type="match status" value="1"/>
</dbReference>
<evidence type="ECO:0000256" key="4">
    <source>
        <dbReference type="ARBA" id="ARBA00021870"/>
    </source>
</evidence>
<evidence type="ECO:0000259" key="11">
    <source>
        <dbReference type="Pfam" id="PF14841"/>
    </source>
</evidence>
<evidence type="ECO:0000256" key="2">
    <source>
        <dbReference type="ARBA" id="ARBA00004413"/>
    </source>
</evidence>
<dbReference type="InterPro" id="IPR011002">
    <property type="entry name" value="FliG_a-hlx"/>
</dbReference>
<feature type="domain" description="Flagellar motor switch protein FliG middle" evidence="11">
    <location>
        <begin position="117"/>
        <end position="191"/>
    </location>
</feature>
<evidence type="ECO:0000259" key="12">
    <source>
        <dbReference type="Pfam" id="PF14842"/>
    </source>
</evidence>
<dbReference type="PANTHER" id="PTHR30534:SF0">
    <property type="entry name" value="FLAGELLAR MOTOR SWITCH PROTEIN FLIG"/>
    <property type="match status" value="1"/>
</dbReference>
<dbReference type="Pfam" id="PF14841">
    <property type="entry name" value="FliG_M"/>
    <property type="match status" value="1"/>
</dbReference>
<evidence type="ECO:0000313" key="14">
    <source>
        <dbReference type="Proteomes" id="UP000297597"/>
    </source>
</evidence>
<keyword evidence="5" id="KW-1003">Cell membrane</keyword>
<dbReference type="RefSeq" id="WP_134213704.1">
    <property type="nucleotide sequence ID" value="NZ_QFFZ01000017.1"/>
</dbReference>
<dbReference type="PANTHER" id="PTHR30534">
    <property type="entry name" value="FLAGELLAR MOTOR SWITCH PROTEIN FLIG"/>
    <property type="match status" value="1"/>
</dbReference>